<dbReference type="InterPro" id="IPR013087">
    <property type="entry name" value="Znf_C2H2_type"/>
</dbReference>
<dbReference type="InterPro" id="IPR036322">
    <property type="entry name" value="WD40_repeat_dom_sf"/>
</dbReference>
<dbReference type="GeneID" id="106672614"/>
<dbReference type="PANTHER" id="PTHR15052">
    <property type="entry name" value="RNA POLYMERASE III TRANSCRIPTION INITIATION FACTOR COMPLEX SUBUNIT"/>
    <property type="match status" value="1"/>
</dbReference>
<keyword evidence="7" id="KW-1185">Reference proteome</keyword>
<feature type="domain" description="C2H2-type" evidence="5">
    <location>
        <begin position="109"/>
        <end position="129"/>
    </location>
</feature>
<dbReference type="AlphaFoldDB" id="A0A8I6SPF3"/>
<dbReference type="RefSeq" id="XP_024084763.1">
    <property type="nucleotide sequence ID" value="XM_024228995.1"/>
</dbReference>
<comment type="subcellular location">
    <subcellularLocation>
        <location evidence="1">Nucleus</location>
    </subcellularLocation>
</comment>
<dbReference type="InterPro" id="IPR001680">
    <property type="entry name" value="WD40_rpt"/>
</dbReference>
<feature type="repeat" description="WD" evidence="4">
    <location>
        <begin position="535"/>
        <end position="577"/>
    </location>
</feature>
<evidence type="ECO:0000256" key="4">
    <source>
        <dbReference type="PROSITE-ProRule" id="PRU00221"/>
    </source>
</evidence>
<evidence type="ECO:0000256" key="3">
    <source>
        <dbReference type="ARBA" id="ARBA00023242"/>
    </source>
</evidence>
<dbReference type="SMART" id="SM00355">
    <property type="entry name" value="ZnF_C2H2"/>
    <property type="match status" value="4"/>
</dbReference>
<dbReference type="GO" id="GO:0000127">
    <property type="term" value="C:transcription factor TFIIIC complex"/>
    <property type="evidence" value="ECO:0007669"/>
    <property type="project" value="TreeGrafter"/>
</dbReference>
<name>A0A8I6SPF3_CIMLE</name>
<dbReference type="EnsemblMetazoa" id="XM_024228995.1">
    <property type="protein sequence ID" value="XP_024084763.1"/>
    <property type="gene ID" value="LOC106672614"/>
</dbReference>
<evidence type="ECO:0000313" key="6">
    <source>
        <dbReference type="EnsemblMetazoa" id="XP_024084763.1"/>
    </source>
</evidence>
<dbReference type="SMART" id="SM00320">
    <property type="entry name" value="WD40"/>
    <property type="match status" value="2"/>
</dbReference>
<reference evidence="6" key="1">
    <citation type="submission" date="2022-01" db="UniProtKB">
        <authorList>
            <consortium name="EnsemblMetazoa"/>
        </authorList>
    </citation>
    <scope>IDENTIFICATION</scope>
</reference>
<dbReference type="SUPFAM" id="SSF50978">
    <property type="entry name" value="WD40 repeat-like"/>
    <property type="match status" value="1"/>
</dbReference>
<dbReference type="Gene3D" id="2.130.10.10">
    <property type="entry name" value="YVTN repeat-like/Quinoprotein amine dehydrogenase"/>
    <property type="match status" value="1"/>
</dbReference>
<evidence type="ECO:0000313" key="7">
    <source>
        <dbReference type="Proteomes" id="UP000494040"/>
    </source>
</evidence>
<evidence type="ECO:0000256" key="1">
    <source>
        <dbReference type="ARBA" id="ARBA00004123"/>
    </source>
</evidence>
<keyword evidence="3" id="KW-0539">Nucleus</keyword>
<dbReference type="PROSITE" id="PS50082">
    <property type="entry name" value="WD_REPEATS_2"/>
    <property type="match status" value="1"/>
</dbReference>
<dbReference type="PANTHER" id="PTHR15052:SF2">
    <property type="entry name" value="GENERAL TRANSCRIPTION FACTOR 3C POLYPEPTIDE 2"/>
    <property type="match status" value="1"/>
</dbReference>
<keyword evidence="2" id="KW-0804">Transcription</keyword>
<feature type="domain" description="C2H2-type" evidence="5">
    <location>
        <begin position="143"/>
        <end position="164"/>
    </location>
</feature>
<feature type="domain" description="C2H2-type" evidence="5">
    <location>
        <begin position="200"/>
        <end position="223"/>
    </location>
</feature>
<feature type="domain" description="C2H2-type" evidence="5">
    <location>
        <begin position="51"/>
        <end position="73"/>
    </location>
</feature>
<dbReference type="Proteomes" id="UP000494040">
    <property type="component" value="Unassembled WGS sequence"/>
</dbReference>
<accession>A0A8I6SPF3</accession>
<evidence type="ECO:0000256" key="2">
    <source>
        <dbReference type="ARBA" id="ARBA00023163"/>
    </source>
</evidence>
<dbReference type="GO" id="GO:0005634">
    <property type="term" value="C:nucleus"/>
    <property type="evidence" value="ECO:0007669"/>
    <property type="project" value="UniProtKB-SubCell"/>
</dbReference>
<dbReference type="GO" id="GO:0006383">
    <property type="term" value="P:transcription by RNA polymerase III"/>
    <property type="evidence" value="ECO:0007669"/>
    <property type="project" value="TreeGrafter"/>
</dbReference>
<dbReference type="KEGG" id="clec:106672614"/>
<dbReference type="PROSITE" id="PS50294">
    <property type="entry name" value="WD_REPEATS_REGION"/>
    <property type="match status" value="1"/>
</dbReference>
<dbReference type="InterPro" id="IPR052416">
    <property type="entry name" value="GTF3C_component"/>
</dbReference>
<proteinExistence type="predicted"/>
<keyword evidence="4" id="KW-0853">WD repeat</keyword>
<organism evidence="6 7">
    <name type="scientific">Cimex lectularius</name>
    <name type="common">Bed bug</name>
    <name type="synonym">Acanthia lectularia</name>
    <dbReference type="NCBI Taxonomy" id="79782"/>
    <lineage>
        <taxon>Eukaryota</taxon>
        <taxon>Metazoa</taxon>
        <taxon>Ecdysozoa</taxon>
        <taxon>Arthropoda</taxon>
        <taxon>Hexapoda</taxon>
        <taxon>Insecta</taxon>
        <taxon>Pterygota</taxon>
        <taxon>Neoptera</taxon>
        <taxon>Paraneoptera</taxon>
        <taxon>Hemiptera</taxon>
        <taxon>Heteroptera</taxon>
        <taxon>Panheteroptera</taxon>
        <taxon>Cimicomorpha</taxon>
        <taxon>Cimicidae</taxon>
        <taxon>Cimex</taxon>
    </lineage>
</organism>
<dbReference type="OrthoDB" id="4703at2759"/>
<dbReference type="InterPro" id="IPR015943">
    <property type="entry name" value="WD40/YVTN_repeat-like_dom_sf"/>
</dbReference>
<protein>
    <recommendedName>
        <fullName evidence="5">C2H2-type domain-containing protein</fullName>
    </recommendedName>
</protein>
<sequence>MMAEDVAIVSKRKAPKAKGVFGTVDTKKLCALNPNERIDFTSKLSNPDDVVQCAVCGELMPVCDYQKFHMSKHNYLCWLSNEEPMDLENEGSVRRILNRVKVHIPDAVFKCPLCMAAKKSTKGYMSHMQFCGKSNEEKNDMMVDCEICGKTMMPASLHAHIYVHHTKPKNNQSSKKKSVAPVYESAVDQYANDSDYNNPIVCPHCFLMMPSEEEMLNHCRNDHGDSTLPLLLSTNSNAPSETGLSYVPFLKIEENLLARPKIPLRFFVPALKLTREHRSLNLSTKKLFPEYDIELEEWNCKTEEECREYLQTEEYSMRVACNSNEWFNMYLFETKLFKDNVLLLYCGGPILDLAWAPGLHRQFLAVSTHLAMEDNLAVKSVYKGSGNIQIWSVGKTNNSLSYSLCGARLEYIVCHDEGVCWGLEWCPSGCQDDLRMGLLALATSNGSVPIYSIPLPCKLEEQDSSILPICKPKPIVRLVFSSQEQVQCTKIAWSPVKPHRIVGAGYVNGLLAFWDISSTSFLLRKGRTLLPFKTFQAHHAIISGLCFSPTNDHYVVSSGHDKWFKFWDLHDTTSPQNATRRYFATDIAWLHHWMTCAASIDSVYSAGDTTLSLTSLRSFIYEPCSFVSNVDSSALSVACNDWLNSILMAYDNGQVNLIFGQKQLMNHVEDRKKYIKVLIEPHLFDFETEDYVPKPKKGEVQSYRSNIKDCNSYDEVAQKYGIDFKMDLEVDFKNKLKGNASNMYGVYPVHTANKVCWNTNPDAFLNLAVGYQSGFVIVPKLKLLPVDEKSMEKLLHS</sequence>
<evidence type="ECO:0000259" key="5">
    <source>
        <dbReference type="SMART" id="SM00355"/>
    </source>
</evidence>